<organism evidence="2 3">
    <name type="scientific">Dissostichus eleginoides</name>
    <name type="common">Patagonian toothfish</name>
    <name type="synonym">Dissostichus amissus</name>
    <dbReference type="NCBI Taxonomy" id="100907"/>
    <lineage>
        <taxon>Eukaryota</taxon>
        <taxon>Metazoa</taxon>
        <taxon>Chordata</taxon>
        <taxon>Craniata</taxon>
        <taxon>Vertebrata</taxon>
        <taxon>Euteleostomi</taxon>
        <taxon>Actinopterygii</taxon>
        <taxon>Neopterygii</taxon>
        <taxon>Teleostei</taxon>
        <taxon>Neoteleostei</taxon>
        <taxon>Acanthomorphata</taxon>
        <taxon>Eupercaria</taxon>
        <taxon>Perciformes</taxon>
        <taxon>Notothenioidei</taxon>
        <taxon>Nototheniidae</taxon>
        <taxon>Dissostichus</taxon>
    </lineage>
</organism>
<accession>A0AAD9C6I7</accession>
<reference evidence="2" key="1">
    <citation type="submission" date="2023-04" db="EMBL/GenBank/DDBJ databases">
        <title>Chromosome-level genome of Chaenocephalus aceratus.</title>
        <authorList>
            <person name="Park H."/>
        </authorList>
    </citation>
    <scope>NUCLEOTIDE SEQUENCE</scope>
    <source>
        <strain evidence="2">DE</strain>
        <tissue evidence="2">Muscle</tissue>
    </source>
</reference>
<evidence type="ECO:0000256" key="1">
    <source>
        <dbReference type="SAM" id="SignalP"/>
    </source>
</evidence>
<name>A0AAD9C6I7_DISEL</name>
<dbReference type="EMBL" id="JASDAP010000010">
    <property type="protein sequence ID" value="KAK1895186.1"/>
    <property type="molecule type" value="Genomic_DNA"/>
</dbReference>
<keyword evidence="1" id="KW-0732">Signal</keyword>
<feature type="chain" id="PRO_5042076211" evidence="1">
    <location>
        <begin position="22"/>
        <end position="145"/>
    </location>
</feature>
<protein>
    <submittedName>
        <fullName evidence="2">Envelopment polyprotein</fullName>
    </submittedName>
</protein>
<evidence type="ECO:0000313" key="2">
    <source>
        <dbReference type="EMBL" id="KAK1895186.1"/>
    </source>
</evidence>
<evidence type="ECO:0000313" key="3">
    <source>
        <dbReference type="Proteomes" id="UP001228049"/>
    </source>
</evidence>
<feature type="signal peptide" evidence="1">
    <location>
        <begin position="1"/>
        <end position="21"/>
    </location>
</feature>
<keyword evidence="3" id="KW-1185">Reference proteome</keyword>
<proteinExistence type="predicted"/>
<comment type="caution">
    <text evidence="2">The sequence shown here is derived from an EMBL/GenBank/DDBJ whole genome shotgun (WGS) entry which is preliminary data.</text>
</comment>
<sequence>MPTSQCDPWPCIPLLSSIIWGSHLVTLSCTQASECSIVKLLREGLSTLFMCENICSQSSAAHPTSSALSSSHILSSAAHPTSSALLLIPHPQLCCSSHILSSAAHPTSSALLLIPHPQLCCSSHILSSAAHPTSSAVLLIPHPQL</sequence>
<gene>
    <name evidence="2" type="ORF">KUDE01_020639</name>
</gene>
<dbReference type="Proteomes" id="UP001228049">
    <property type="component" value="Unassembled WGS sequence"/>
</dbReference>
<dbReference type="AlphaFoldDB" id="A0AAD9C6I7"/>